<name>A0A418B612_9STRA</name>
<dbReference type="SUPFAM" id="SSF101898">
    <property type="entry name" value="NHL repeat"/>
    <property type="match status" value="1"/>
</dbReference>
<keyword evidence="2" id="KW-0472">Membrane</keyword>
<dbReference type="InterPro" id="IPR011042">
    <property type="entry name" value="6-blade_b-propeller_TolB-like"/>
</dbReference>
<feature type="region of interest" description="Disordered" evidence="1">
    <location>
        <begin position="141"/>
        <end position="161"/>
    </location>
</feature>
<gene>
    <name evidence="4" type="ORF">DYB32_001521</name>
</gene>
<evidence type="ECO:0000256" key="2">
    <source>
        <dbReference type="SAM" id="Phobius"/>
    </source>
</evidence>
<dbReference type="EMBL" id="QUSY01000068">
    <property type="protein sequence ID" value="RHY33592.1"/>
    <property type="molecule type" value="Genomic_DNA"/>
</dbReference>
<dbReference type="Gene3D" id="2.120.10.30">
    <property type="entry name" value="TolB, C-terminal domain"/>
    <property type="match status" value="3"/>
</dbReference>
<dbReference type="Pfam" id="PF25021">
    <property type="entry name" value="TEN_NHL"/>
    <property type="match status" value="1"/>
</dbReference>
<dbReference type="VEuPathDB" id="FungiDB:H310_00182"/>
<keyword evidence="5" id="KW-1185">Reference proteome</keyword>
<evidence type="ECO:0000259" key="3">
    <source>
        <dbReference type="Pfam" id="PF25021"/>
    </source>
</evidence>
<sequence length="554" mass="61155">MVLLRTYYSRGRFAEAVGSVSWGHRFTENATAEGVAVTMSAEVQEFHAMDDSARRDAKRKRSVITTFRTEQAAFHQRRKSAVDFPRLDSADSMSLGAQPHVAPQTVISTPNVPKSAFHYNRFQGKQVNKIKVVPVDVNQSLKSPESKKAKSPKAKPQTKRSSLIEKARSIRRLEEKVSFITRRRLFFKRMRQLILYVFGFVLLVGIGLYSVFTSELITQALAAGQVTTIVQNVRASAMAMDANGTLYIADAFANRIYTWNGTLNDFAGSTIYAEVDGPVASARFSFPTGLAIDVDRNIVYVASRDNQAVRSIQNGTVSTKFSARNRRMEQPASLPIYVFDEEVDYYVPISVAVDSVGNLFIGSGAMVEKIDLDGTVTVIAGNGWRGYADGHAASARFRYVRSLVVDPTGRFVYLADMYNRAIRRIDMEMNEVTTLTPRGFALASTARQADCVQFEQDQCYLFDKPYGIALGANGSQLVVADSWNNSVTVFDINGTLLREYGTGDFGAQDDFVPADPTLRPQAPTFGNPMSVAVDADGFIYVGDAGNRLIRLIAP</sequence>
<dbReference type="Proteomes" id="UP000285060">
    <property type="component" value="Unassembled WGS sequence"/>
</dbReference>
<organism evidence="4 5">
    <name type="scientific">Aphanomyces invadans</name>
    <dbReference type="NCBI Taxonomy" id="157072"/>
    <lineage>
        <taxon>Eukaryota</taxon>
        <taxon>Sar</taxon>
        <taxon>Stramenopiles</taxon>
        <taxon>Oomycota</taxon>
        <taxon>Saprolegniomycetes</taxon>
        <taxon>Saprolegniales</taxon>
        <taxon>Verrucalvaceae</taxon>
        <taxon>Aphanomyces</taxon>
    </lineage>
</organism>
<keyword evidence="2" id="KW-0812">Transmembrane</keyword>
<dbReference type="PANTHER" id="PTHR46388">
    <property type="entry name" value="NHL REPEAT-CONTAINING PROTEIN 2"/>
    <property type="match status" value="1"/>
</dbReference>
<evidence type="ECO:0000313" key="5">
    <source>
        <dbReference type="Proteomes" id="UP000285060"/>
    </source>
</evidence>
<accession>A0A418B612</accession>
<feature type="compositionally biased region" description="Basic residues" evidence="1">
    <location>
        <begin position="149"/>
        <end position="158"/>
    </location>
</feature>
<protein>
    <recommendedName>
        <fullName evidence="3">Teneurin NHL domain-containing protein</fullName>
    </recommendedName>
</protein>
<dbReference type="AlphaFoldDB" id="A0A418B612"/>
<feature type="domain" description="Teneurin NHL" evidence="3">
    <location>
        <begin position="280"/>
        <end position="473"/>
    </location>
</feature>
<keyword evidence="2" id="KW-1133">Transmembrane helix</keyword>
<evidence type="ECO:0000313" key="4">
    <source>
        <dbReference type="EMBL" id="RHY33592.1"/>
    </source>
</evidence>
<proteinExistence type="predicted"/>
<dbReference type="PANTHER" id="PTHR46388:SF2">
    <property type="entry name" value="NHL REPEAT-CONTAINING PROTEIN 2"/>
    <property type="match status" value="1"/>
</dbReference>
<feature type="transmembrane region" description="Helical" evidence="2">
    <location>
        <begin position="193"/>
        <end position="212"/>
    </location>
</feature>
<evidence type="ECO:0000256" key="1">
    <source>
        <dbReference type="SAM" id="MobiDB-lite"/>
    </source>
</evidence>
<reference evidence="4 5" key="1">
    <citation type="submission" date="2018-08" db="EMBL/GenBank/DDBJ databases">
        <title>Aphanomyces genome sequencing and annotation.</title>
        <authorList>
            <person name="Minardi D."/>
            <person name="Oidtmann B."/>
            <person name="Van Der Giezen M."/>
            <person name="Studholme D.J."/>
        </authorList>
    </citation>
    <scope>NUCLEOTIDE SEQUENCE [LARGE SCALE GENOMIC DNA]</scope>
    <source>
        <strain evidence="4 5">NJM0002</strain>
    </source>
</reference>
<dbReference type="InterPro" id="IPR056822">
    <property type="entry name" value="TEN_NHL"/>
</dbReference>
<comment type="caution">
    <text evidence="4">The sequence shown here is derived from an EMBL/GenBank/DDBJ whole genome shotgun (WGS) entry which is preliminary data.</text>
</comment>